<dbReference type="EMBL" id="JH816817">
    <property type="protein sequence ID" value="EKC22439.1"/>
    <property type="molecule type" value="Genomic_DNA"/>
</dbReference>
<dbReference type="InterPro" id="IPR000315">
    <property type="entry name" value="Znf_B-box"/>
</dbReference>
<dbReference type="Gene3D" id="3.30.160.60">
    <property type="entry name" value="Classic Zinc Finger"/>
    <property type="match status" value="1"/>
</dbReference>
<proteinExistence type="predicted"/>
<organism evidence="1">
    <name type="scientific">Magallana gigas</name>
    <name type="common">Pacific oyster</name>
    <name type="synonym">Crassostrea gigas</name>
    <dbReference type="NCBI Taxonomy" id="29159"/>
    <lineage>
        <taxon>Eukaryota</taxon>
        <taxon>Metazoa</taxon>
        <taxon>Spiralia</taxon>
        <taxon>Lophotrochozoa</taxon>
        <taxon>Mollusca</taxon>
        <taxon>Bivalvia</taxon>
        <taxon>Autobranchia</taxon>
        <taxon>Pteriomorphia</taxon>
        <taxon>Ostreida</taxon>
        <taxon>Ostreoidea</taxon>
        <taxon>Ostreidae</taxon>
        <taxon>Magallana</taxon>
    </lineage>
</organism>
<name>K1PU53_MAGGI</name>
<reference evidence="1" key="1">
    <citation type="journal article" date="2012" name="Nature">
        <title>The oyster genome reveals stress adaptation and complexity of shell formation.</title>
        <authorList>
            <person name="Zhang G."/>
            <person name="Fang X."/>
            <person name="Guo X."/>
            <person name="Li L."/>
            <person name="Luo R."/>
            <person name="Xu F."/>
            <person name="Yang P."/>
            <person name="Zhang L."/>
            <person name="Wang X."/>
            <person name="Qi H."/>
            <person name="Xiong Z."/>
            <person name="Que H."/>
            <person name="Xie Y."/>
            <person name="Holland P.W."/>
            <person name="Paps J."/>
            <person name="Zhu Y."/>
            <person name="Wu F."/>
            <person name="Chen Y."/>
            <person name="Wang J."/>
            <person name="Peng C."/>
            <person name="Meng J."/>
            <person name="Yang L."/>
            <person name="Liu J."/>
            <person name="Wen B."/>
            <person name="Zhang N."/>
            <person name="Huang Z."/>
            <person name="Zhu Q."/>
            <person name="Feng Y."/>
            <person name="Mount A."/>
            <person name="Hedgecock D."/>
            <person name="Xu Z."/>
            <person name="Liu Y."/>
            <person name="Domazet-Loso T."/>
            <person name="Du Y."/>
            <person name="Sun X."/>
            <person name="Zhang S."/>
            <person name="Liu B."/>
            <person name="Cheng P."/>
            <person name="Jiang X."/>
            <person name="Li J."/>
            <person name="Fan D."/>
            <person name="Wang W."/>
            <person name="Fu W."/>
            <person name="Wang T."/>
            <person name="Wang B."/>
            <person name="Zhang J."/>
            <person name="Peng Z."/>
            <person name="Li Y."/>
            <person name="Li N."/>
            <person name="Wang J."/>
            <person name="Chen M."/>
            <person name="He Y."/>
            <person name="Tan F."/>
            <person name="Song X."/>
            <person name="Zheng Q."/>
            <person name="Huang R."/>
            <person name="Yang H."/>
            <person name="Du X."/>
            <person name="Chen L."/>
            <person name="Yang M."/>
            <person name="Gaffney P.M."/>
            <person name="Wang S."/>
            <person name="Luo L."/>
            <person name="She Z."/>
            <person name="Ming Y."/>
            <person name="Huang W."/>
            <person name="Zhang S."/>
            <person name="Huang B."/>
            <person name="Zhang Y."/>
            <person name="Qu T."/>
            <person name="Ni P."/>
            <person name="Miao G."/>
            <person name="Wang J."/>
            <person name="Wang Q."/>
            <person name="Steinberg C.E."/>
            <person name="Wang H."/>
            <person name="Li N."/>
            <person name="Qian L."/>
            <person name="Zhang G."/>
            <person name="Li Y."/>
            <person name="Yang H."/>
            <person name="Liu X."/>
            <person name="Wang J."/>
            <person name="Yin Y."/>
            <person name="Wang J."/>
        </authorList>
    </citation>
    <scope>NUCLEOTIDE SEQUENCE [LARGE SCALE GENOMIC DNA]</scope>
    <source>
        <strain evidence="1">05x7-T-G4-1.051#20</strain>
    </source>
</reference>
<dbReference type="PROSITE" id="PS50119">
    <property type="entry name" value="ZF_BBOX"/>
    <property type="match status" value="1"/>
</dbReference>
<dbReference type="InParanoid" id="K1PU53"/>
<sequence length="71" mass="8225">MESLANPDPPKSAQEHIQMCEKHFLGKDITCDFCDEFICKQCAKTDHVDHDWTTISTDASIRRRDLKMTLK</sequence>
<accession>K1PU53</accession>
<dbReference type="AlphaFoldDB" id="K1PU53"/>
<dbReference type="GO" id="GO:0008270">
    <property type="term" value="F:zinc ion binding"/>
    <property type="evidence" value="ECO:0007669"/>
    <property type="project" value="InterPro"/>
</dbReference>
<dbReference type="SUPFAM" id="SSF57845">
    <property type="entry name" value="B-box zinc-binding domain"/>
    <property type="match status" value="1"/>
</dbReference>
<protein>
    <submittedName>
        <fullName evidence="1">Uncharacterized protein</fullName>
    </submittedName>
</protein>
<dbReference type="HOGENOM" id="CLU_2742515_0_0_1"/>
<gene>
    <name evidence="1" type="ORF">CGI_10002222</name>
</gene>
<evidence type="ECO:0000313" key="1">
    <source>
        <dbReference type="EMBL" id="EKC22439.1"/>
    </source>
</evidence>